<keyword evidence="2" id="KW-1185">Reference proteome</keyword>
<reference evidence="1" key="1">
    <citation type="submission" date="2020-03" db="EMBL/GenBank/DDBJ databases">
        <title>Complete genome sequence of sixteen Streptomyces strains facilitates identification of candidate genes involved in plant growth-promotion in grain legumes and cereals.</title>
        <authorList>
            <person name="Gopalakrishnan S."/>
            <person name="Thakur V."/>
            <person name="Saxena R."/>
            <person name="Vadlamudi S."/>
            <person name="Purohit S."/>
            <person name="Kumar V."/>
            <person name="Rathore A."/>
            <person name="Chitikineni A."/>
            <person name="Varshney R.K."/>
        </authorList>
    </citation>
    <scope>NUCLEOTIDE SEQUENCE</scope>
    <source>
        <strain evidence="1">CAI-93</strain>
    </source>
</reference>
<gene>
    <name evidence="1" type="ORF">G6W56_28060</name>
</gene>
<name>A0ACC7Y830_9ACTN</name>
<sequence length="291" mass="30762">MDEETVRGRLRSRAAGAGSGCLLGGATLLMTPVAFAGFVLMSAWLNTTVVPGLSGRTSALPPALLLLPLLALLAAYGHQFARASARRRADGRGRTGGRVALPALYRTLAVTGAFLAAGLVLTVLLRALLGLVGHDADAGLGAAGAATLGMFFLAGRALVREPRPLAGVPLAPRRAGPVPEPTPGSRPRPGQIWFAYVPFEEGREGKDRPCLVLRCGPRAAEVLKITSQDKSRFPRQYRALRLPGEDGRQSWLQLEGPRRVGYDAFRRPVGVSPGDAWDEVSRRHGVAGAGR</sequence>
<evidence type="ECO:0000313" key="1">
    <source>
        <dbReference type="EMBL" id="NUV77894.1"/>
    </source>
</evidence>
<dbReference type="EMBL" id="JAANNW010000034">
    <property type="protein sequence ID" value="NUV77894.1"/>
    <property type="molecule type" value="Genomic_DNA"/>
</dbReference>
<comment type="caution">
    <text evidence="1">The sequence shown here is derived from an EMBL/GenBank/DDBJ whole genome shotgun (WGS) entry which is preliminary data.</text>
</comment>
<proteinExistence type="predicted"/>
<organism evidence="1 2">
    <name type="scientific">Streptomyces fungicidicus</name>
    <dbReference type="NCBI Taxonomy" id="68203"/>
    <lineage>
        <taxon>Bacteria</taxon>
        <taxon>Bacillati</taxon>
        <taxon>Actinomycetota</taxon>
        <taxon>Actinomycetes</taxon>
        <taxon>Kitasatosporales</taxon>
        <taxon>Streptomycetaceae</taxon>
        <taxon>Streptomyces</taxon>
    </lineage>
</organism>
<evidence type="ECO:0000313" key="2">
    <source>
        <dbReference type="Proteomes" id="UP000556843"/>
    </source>
</evidence>
<protein>
    <submittedName>
        <fullName evidence="1">Type II toxin-antitoxin system PemK/MazF family toxin</fullName>
    </submittedName>
</protein>
<accession>A0ACC7Y830</accession>
<dbReference type="Proteomes" id="UP000556843">
    <property type="component" value="Unassembled WGS sequence"/>
</dbReference>